<evidence type="ECO:0000256" key="1">
    <source>
        <dbReference type="SAM" id="MobiDB-lite"/>
    </source>
</evidence>
<organism evidence="2 3">
    <name type="scientific">Chthoniobacter flavus Ellin428</name>
    <dbReference type="NCBI Taxonomy" id="497964"/>
    <lineage>
        <taxon>Bacteria</taxon>
        <taxon>Pseudomonadati</taxon>
        <taxon>Verrucomicrobiota</taxon>
        <taxon>Spartobacteria</taxon>
        <taxon>Chthoniobacterales</taxon>
        <taxon>Chthoniobacteraceae</taxon>
        <taxon>Chthoniobacter</taxon>
    </lineage>
</organism>
<evidence type="ECO:0000313" key="3">
    <source>
        <dbReference type="Proteomes" id="UP000005824"/>
    </source>
</evidence>
<evidence type="ECO:0000313" key="2">
    <source>
        <dbReference type="EMBL" id="EDY21778.1"/>
    </source>
</evidence>
<accession>B4CWI6</accession>
<protein>
    <submittedName>
        <fullName evidence="2">Uncharacterized protein</fullName>
    </submittedName>
</protein>
<dbReference type="EMBL" id="ABVL01000002">
    <property type="protein sequence ID" value="EDY21778.1"/>
    <property type="molecule type" value="Genomic_DNA"/>
</dbReference>
<dbReference type="InParanoid" id="B4CWI6"/>
<keyword evidence="3" id="KW-1185">Reference proteome</keyword>
<name>B4CWI6_9BACT</name>
<sequence>MLVQHRPRSADANERRRRILNFRTDPAHLGKNGRMKA</sequence>
<proteinExistence type="predicted"/>
<comment type="caution">
    <text evidence="2">The sequence shown here is derived from an EMBL/GenBank/DDBJ whole genome shotgun (WGS) entry which is preliminary data.</text>
</comment>
<dbReference type="Proteomes" id="UP000005824">
    <property type="component" value="Unassembled WGS sequence"/>
</dbReference>
<gene>
    <name evidence="2" type="ORF">CfE428DRAFT_1023</name>
</gene>
<feature type="region of interest" description="Disordered" evidence="1">
    <location>
        <begin position="1"/>
        <end position="37"/>
    </location>
</feature>
<reference evidence="2 3" key="1">
    <citation type="journal article" date="2011" name="J. Bacteriol.">
        <title>Genome sequence of Chthoniobacter flavus Ellin428, an aerobic heterotrophic soil bacterium.</title>
        <authorList>
            <person name="Kant R."/>
            <person name="van Passel M.W."/>
            <person name="Palva A."/>
            <person name="Lucas S."/>
            <person name="Lapidus A."/>
            <person name="Glavina Del Rio T."/>
            <person name="Dalin E."/>
            <person name="Tice H."/>
            <person name="Bruce D."/>
            <person name="Goodwin L."/>
            <person name="Pitluck S."/>
            <person name="Larimer F.W."/>
            <person name="Land M.L."/>
            <person name="Hauser L."/>
            <person name="Sangwan P."/>
            <person name="de Vos W.M."/>
            <person name="Janssen P.H."/>
            <person name="Smidt H."/>
        </authorList>
    </citation>
    <scope>NUCLEOTIDE SEQUENCE [LARGE SCALE GENOMIC DNA]</scope>
    <source>
        <strain evidence="2 3">Ellin428</strain>
    </source>
</reference>
<dbReference type="AlphaFoldDB" id="B4CWI6"/>